<dbReference type="EMBL" id="VSSQ01092141">
    <property type="protein sequence ID" value="MPN37470.1"/>
    <property type="molecule type" value="Genomic_DNA"/>
</dbReference>
<comment type="caution">
    <text evidence="2">The sequence shown here is derived from an EMBL/GenBank/DDBJ whole genome shotgun (WGS) entry which is preliminary data.</text>
</comment>
<organism evidence="2">
    <name type="scientific">bioreactor metagenome</name>
    <dbReference type="NCBI Taxonomy" id="1076179"/>
    <lineage>
        <taxon>unclassified sequences</taxon>
        <taxon>metagenomes</taxon>
        <taxon>ecological metagenomes</taxon>
    </lineage>
</organism>
<evidence type="ECO:0000256" key="1">
    <source>
        <dbReference type="SAM" id="MobiDB-lite"/>
    </source>
</evidence>
<accession>A0A645HFF3</accession>
<feature type="region of interest" description="Disordered" evidence="1">
    <location>
        <begin position="130"/>
        <end position="154"/>
    </location>
</feature>
<sequence length="154" mass="16407">MVLVCFLPIGIFLLAKSDKLNKKTKTILIAILAALLVGAGAASTDFQQPNEQQVQQLQQEAQAEAVGEVYWTRYGKSYHFDRNCPYIKDKTPAAEGGTLFAGSLDDAFAANRWDPCDVCAGGAQAKLDEAATGTTTTDTTTTDTTDTAVEQPAA</sequence>
<proteinExistence type="predicted"/>
<gene>
    <name evidence="2" type="ORF">SDC9_184989</name>
</gene>
<name>A0A645HFF3_9ZZZZ</name>
<evidence type="ECO:0000313" key="2">
    <source>
        <dbReference type="EMBL" id="MPN37470.1"/>
    </source>
</evidence>
<reference evidence="2" key="1">
    <citation type="submission" date="2019-08" db="EMBL/GenBank/DDBJ databases">
        <authorList>
            <person name="Kucharzyk K."/>
            <person name="Murdoch R.W."/>
            <person name="Higgins S."/>
            <person name="Loffler F."/>
        </authorList>
    </citation>
    <scope>NUCLEOTIDE SEQUENCE</scope>
</reference>
<dbReference type="AlphaFoldDB" id="A0A645HFF3"/>
<feature type="compositionally biased region" description="Low complexity" evidence="1">
    <location>
        <begin position="132"/>
        <end position="147"/>
    </location>
</feature>
<protein>
    <submittedName>
        <fullName evidence="2">Uncharacterized protein</fullName>
    </submittedName>
</protein>